<accession>A0A917NJD5</accession>
<evidence type="ECO:0000256" key="2">
    <source>
        <dbReference type="ARBA" id="ARBA00023295"/>
    </source>
</evidence>
<dbReference type="PROSITE" id="PS52009">
    <property type="entry name" value="GH84"/>
    <property type="match status" value="1"/>
</dbReference>
<dbReference type="Proteomes" id="UP000637695">
    <property type="component" value="Unassembled WGS sequence"/>
</dbReference>
<dbReference type="GO" id="GO:1901135">
    <property type="term" value="P:carbohydrate derivative metabolic process"/>
    <property type="evidence" value="ECO:0007669"/>
    <property type="project" value="UniProtKB-ARBA"/>
</dbReference>
<keyword evidence="7" id="KW-1185">Reference proteome</keyword>
<protein>
    <recommendedName>
        <fullName evidence="5">GH84 domain-containing protein</fullName>
    </recommendedName>
</protein>
<dbReference type="Gene3D" id="3.20.20.80">
    <property type="entry name" value="Glycosidases"/>
    <property type="match status" value="1"/>
</dbReference>
<dbReference type="Gene3D" id="1.20.58.460">
    <property type="entry name" value="Hyaluronidase post-catalytic domain-like"/>
    <property type="match status" value="1"/>
</dbReference>
<proteinExistence type="inferred from homology"/>
<feature type="domain" description="GH84" evidence="5">
    <location>
        <begin position="34"/>
        <end position="313"/>
    </location>
</feature>
<comment type="caution">
    <text evidence="6">The sequence shown here is derived from an EMBL/GenBank/DDBJ whole genome shotgun (WGS) entry which is preliminary data.</text>
</comment>
<gene>
    <name evidence="6" type="ORF">GCM10010885_12970</name>
</gene>
<keyword evidence="1 3" id="KW-0378">Hydrolase</keyword>
<keyword evidence="2 3" id="KW-0326">Glycosidase</keyword>
<dbReference type="EMBL" id="BMOY01000017">
    <property type="protein sequence ID" value="GGJ05269.1"/>
    <property type="molecule type" value="Genomic_DNA"/>
</dbReference>
<dbReference type="AlphaFoldDB" id="A0A917NJD5"/>
<dbReference type="PANTHER" id="PTHR13170:SF16">
    <property type="entry name" value="PROTEIN O-GLCNACASE"/>
    <property type="match status" value="1"/>
</dbReference>
<evidence type="ECO:0000256" key="1">
    <source>
        <dbReference type="ARBA" id="ARBA00022801"/>
    </source>
</evidence>
<reference evidence="6" key="1">
    <citation type="journal article" date="2014" name="Int. J. Syst. Evol. Microbiol.">
        <title>Complete genome sequence of Corynebacterium casei LMG S-19264T (=DSM 44701T), isolated from a smear-ripened cheese.</title>
        <authorList>
            <consortium name="US DOE Joint Genome Institute (JGI-PGF)"/>
            <person name="Walter F."/>
            <person name="Albersmeier A."/>
            <person name="Kalinowski J."/>
            <person name="Ruckert C."/>
        </authorList>
    </citation>
    <scope>NUCLEOTIDE SEQUENCE</scope>
    <source>
        <strain evidence="6">JCM 18487</strain>
    </source>
</reference>
<name>A0A917NJD5_9BACL</name>
<sequence length="494" mass="54127">MRAWSAAAAIGLAAGCTALGFWQAPTRAAGAEPAYTGVVEGYYGAPWPEEDAVQLLQFLRRHGMNTFVYAPKDDPYQRADWNLLYPPAQLASLRRLVQAAAALHIQFIYSISPGLTITYSRPADRAALIHKLDQLLRLGVSTVMLSFDDVYRGLDAADRARYGGDMAYAQADLAAYVLARERRAHPSFRLLFTPTVYRGVADNPYWDSLRRHLPPGVPVIWTGPATLAGTITAAQAEQVERWLGHPLIIWDNYPVNDYTYILDKRPRLFLGPLTGRDPKLPRVVAGYLFNPMQQARASEIALWTGAEYLAHPGTYRPQAAWDAAVRGIGGRAAQALAAFARYNATYYHDNTPPAWLTREVQSFWRQPAQEVGAQSALARTFREMRGLDTALAKLPDPRLYREIRPWSAVLALQGEAGSFAISVVAAARRLGPAAAEDAAYKAAWRKLSALVRQVDACKESVAGGAIPAFLHQVLAKVPVPAGITPNDAAQPSPT</sequence>
<evidence type="ECO:0000313" key="6">
    <source>
        <dbReference type="EMBL" id="GGJ05269.1"/>
    </source>
</evidence>
<dbReference type="InterPro" id="IPR051822">
    <property type="entry name" value="Glycosyl_Hydrolase_84"/>
</dbReference>
<dbReference type="GO" id="GO:0015929">
    <property type="term" value="F:hexosaminidase activity"/>
    <property type="evidence" value="ECO:0007669"/>
    <property type="project" value="UniProtKB-ARBA"/>
</dbReference>
<comment type="similarity">
    <text evidence="3">Belongs to the glycosyl hydrolase 84 family.</text>
</comment>
<dbReference type="PROSITE" id="PS51257">
    <property type="entry name" value="PROKAR_LIPOPROTEIN"/>
    <property type="match status" value="1"/>
</dbReference>
<dbReference type="Pfam" id="PF07555">
    <property type="entry name" value="NAGidase"/>
    <property type="match status" value="1"/>
</dbReference>
<dbReference type="InterPro" id="IPR017853">
    <property type="entry name" value="GH"/>
</dbReference>
<feature type="chain" id="PRO_5038962432" description="GH84 domain-containing protein" evidence="4">
    <location>
        <begin position="19"/>
        <end position="494"/>
    </location>
</feature>
<evidence type="ECO:0000256" key="3">
    <source>
        <dbReference type="PROSITE-ProRule" id="PRU01353"/>
    </source>
</evidence>
<evidence type="ECO:0000259" key="5">
    <source>
        <dbReference type="PROSITE" id="PS52009"/>
    </source>
</evidence>
<feature type="active site" description="Proton donor" evidence="3">
    <location>
        <position position="149"/>
    </location>
</feature>
<dbReference type="PANTHER" id="PTHR13170">
    <property type="entry name" value="O-GLCNACASE"/>
    <property type="match status" value="1"/>
</dbReference>
<evidence type="ECO:0000256" key="4">
    <source>
        <dbReference type="SAM" id="SignalP"/>
    </source>
</evidence>
<dbReference type="SUPFAM" id="SSF51445">
    <property type="entry name" value="(Trans)glycosidases"/>
    <property type="match status" value="1"/>
</dbReference>
<keyword evidence="4" id="KW-0732">Signal</keyword>
<feature type="signal peptide" evidence="4">
    <location>
        <begin position="1"/>
        <end position="18"/>
    </location>
</feature>
<evidence type="ECO:0000313" key="7">
    <source>
        <dbReference type="Proteomes" id="UP000637695"/>
    </source>
</evidence>
<dbReference type="InterPro" id="IPR011496">
    <property type="entry name" value="O-GlcNAcase_cat"/>
</dbReference>
<dbReference type="SUPFAM" id="SSF140657">
    <property type="entry name" value="Hyaluronidase post-catalytic domain-like"/>
    <property type="match status" value="1"/>
</dbReference>
<reference evidence="6" key="2">
    <citation type="submission" date="2020-09" db="EMBL/GenBank/DDBJ databases">
        <authorList>
            <person name="Sun Q."/>
            <person name="Ohkuma M."/>
        </authorList>
    </citation>
    <scope>NUCLEOTIDE SEQUENCE</scope>
    <source>
        <strain evidence="6">JCM 18487</strain>
    </source>
</reference>
<organism evidence="6 7">
    <name type="scientific">Alicyclobacillus cellulosilyticus</name>
    <dbReference type="NCBI Taxonomy" id="1003997"/>
    <lineage>
        <taxon>Bacteria</taxon>
        <taxon>Bacillati</taxon>
        <taxon>Bacillota</taxon>
        <taxon>Bacilli</taxon>
        <taxon>Bacillales</taxon>
        <taxon>Alicyclobacillaceae</taxon>
        <taxon>Alicyclobacillus</taxon>
    </lineage>
</organism>